<feature type="binding site" evidence="8">
    <location>
        <position position="480"/>
    </location>
    <ligand>
        <name>substrate</name>
    </ligand>
</feature>
<proteinExistence type="inferred from homology"/>
<dbReference type="InterPro" id="IPR016117">
    <property type="entry name" value="ArgJ-like_dom_sf"/>
</dbReference>
<dbReference type="AlphaFoldDB" id="A0A3D8IMS1"/>
<dbReference type="RefSeq" id="WP_115542671.1">
    <property type="nucleotide sequence ID" value="NZ_NXLQ01000004.1"/>
</dbReference>
<comment type="pathway">
    <text evidence="8">Amino-acid biosynthesis; L-arginine biosynthesis; N(2)-acetyl-L-ornithine from L-glutamate: step 1/4.</text>
</comment>
<keyword evidence="11" id="KW-1185">Reference proteome</keyword>
<dbReference type="Gene3D" id="3.10.20.340">
    <property type="entry name" value="ArgJ beta chain, C-terminal domain"/>
    <property type="match status" value="1"/>
</dbReference>
<keyword evidence="8" id="KW-0963">Cytoplasm</keyword>
<feature type="active site" description="Nucleophile" evidence="8">
    <location>
        <position position="268"/>
    </location>
</feature>
<dbReference type="PANTHER" id="PTHR23100:SF0">
    <property type="entry name" value="ARGININE BIOSYNTHESIS BIFUNCTIONAL PROTEIN ARGJ, MITOCHONDRIAL"/>
    <property type="match status" value="1"/>
</dbReference>
<comment type="subunit">
    <text evidence="2 8">Heterotetramer of two alpha and two beta chains.</text>
</comment>
<evidence type="ECO:0000313" key="11">
    <source>
        <dbReference type="Proteomes" id="UP000256379"/>
    </source>
</evidence>
<feature type="chain" id="PRO_5023288053" description="Arginine biosynthesis bifunctional protein ArgJ alpha chain" evidence="8">
    <location>
        <begin position="1"/>
        <end position="267"/>
    </location>
</feature>
<evidence type="ECO:0000256" key="9">
    <source>
        <dbReference type="SAM" id="MobiDB-lite"/>
    </source>
</evidence>
<protein>
    <recommendedName>
        <fullName evidence="8">Arginine biosynthesis bifunctional protein ArgJ</fullName>
    </recommendedName>
    <domain>
        <recommendedName>
            <fullName evidence="8">Glutamate N-acetyltransferase</fullName>
            <ecNumber evidence="8">2.3.1.35</ecNumber>
        </recommendedName>
        <alternativeName>
            <fullName evidence="8">Ornithine acetyltransferase</fullName>
            <shortName evidence="8">OATase</shortName>
        </alternativeName>
        <alternativeName>
            <fullName evidence="8">Ornithine transacetylase</fullName>
        </alternativeName>
    </domain>
    <domain>
        <recommendedName>
            <fullName evidence="8">Amino-acid acetyltransferase</fullName>
            <ecNumber evidence="8">2.3.1.1</ecNumber>
        </recommendedName>
        <alternativeName>
            <fullName evidence="8">N-acetylglutamate synthase</fullName>
            <shortName evidence="8">AGSase</shortName>
        </alternativeName>
    </domain>
    <component>
        <recommendedName>
            <fullName evidence="8">Arginine biosynthesis bifunctional protein ArgJ alpha chain</fullName>
        </recommendedName>
    </component>
    <component>
        <recommendedName>
            <fullName evidence="8">Arginine biosynthesis bifunctional protein ArgJ beta chain</fullName>
        </recommendedName>
    </component>
</protein>
<accession>A0A3D8IMS1</accession>
<dbReference type="InterPro" id="IPR002813">
    <property type="entry name" value="Arg_biosynth_ArgJ"/>
</dbReference>
<evidence type="ECO:0000313" key="10">
    <source>
        <dbReference type="EMBL" id="RDU66549.1"/>
    </source>
</evidence>
<organism evidence="10 11">
    <name type="scientific">Helicobacter didelphidarum</name>
    <dbReference type="NCBI Taxonomy" id="2040648"/>
    <lineage>
        <taxon>Bacteria</taxon>
        <taxon>Pseudomonadati</taxon>
        <taxon>Campylobacterota</taxon>
        <taxon>Epsilonproteobacteria</taxon>
        <taxon>Campylobacterales</taxon>
        <taxon>Helicobacteraceae</taxon>
        <taxon>Helicobacter</taxon>
    </lineage>
</organism>
<evidence type="ECO:0000256" key="2">
    <source>
        <dbReference type="ARBA" id="ARBA00011475"/>
    </source>
</evidence>
<evidence type="ECO:0000256" key="1">
    <source>
        <dbReference type="ARBA" id="ARBA00006774"/>
    </source>
</evidence>
<comment type="function">
    <text evidence="8">Catalyzes two activities which are involved in the cyclic version of arginine biosynthesis: the synthesis of N-acetylglutamate from glutamate and acetyl-CoA as the acetyl donor, and of ornithine by transacetylation between N(2)-acetylornithine and glutamate.</text>
</comment>
<feature type="binding site" evidence="8">
    <location>
        <position position="171"/>
    </location>
    <ligand>
        <name>substrate</name>
    </ligand>
</feature>
<dbReference type="GO" id="GO:0005737">
    <property type="term" value="C:cytoplasm"/>
    <property type="evidence" value="ECO:0007669"/>
    <property type="project" value="UniProtKB-SubCell"/>
</dbReference>
<feature type="chain" id="PRO_5023288054" description="Arginine biosynthesis bifunctional protein ArgJ beta chain" evidence="8">
    <location>
        <begin position="268"/>
        <end position="485"/>
    </location>
</feature>
<keyword evidence="3 8" id="KW-0055">Arginine biosynthesis</keyword>
<feature type="site" description="Involved in the stabilization of negative charge on the oxyanion by the formation of the oxyanion hole" evidence="8">
    <location>
        <position position="133"/>
    </location>
</feature>
<dbReference type="GO" id="GO:0006526">
    <property type="term" value="P:L-arginine biosynthetic process"/>
    <property type="evidence" value="ECO:0007669"/>
    <property type="project" value="UniProtKB-UniRule"/>
</dbReference>
<comment type="catalytic activity">
    <reaction evidence="8">
        <text>L-glutamate + acetyl-CoA = N-acetyl-L-glutamate + CoA + H(+)</text>
        <dbReference type="Rhea" id="RHEA:24292"/>
        <dbReference type="ChEBI" id="CHEBI:15378"/>
        <dbReference type="ChEBI" id="CHEBI:29985"/>
        <dbReference type="ChEBI" id="CHEBI:44337"/>
        <dbReference type="ChEBI" id="CHEBI:57287"/>
        <dbReference type="ChEBI" id="CHEBI:57288"/>
        <dbReference type="EC" id="2.3.1.1"/>
    </reaction>
</comment>
<feature type="binding site" evidence="8">
    <location>
        <position position="485"/>
    </location>
    <ligand>
        <name>substrate</name>
    </ligand>
</feature>
<keyword evidence="4 8" id="KW-0028">Amino-acid biosynthesis</keyword>
<dbReference type="FunFam" id="3.10.20.340:FF:000001">
    <property type="entry name" value="Arginine biosynthesis bifunctional protein ArgJ, chloroplastic"/>
    <property type="match status" value="1"/>
</dbReference>
<dbReference type="InterPro" id="IPR042195">
    <property type="entry name" value="ArgJ_beta_C"/>
</dbReference>
<keyword evidence="8" id="KW-0511">Multifunctional enzyme</keyword>
<feature type="site" description="Involved in the stabilization of negative charge on the oxyanion by the formation of the oxyanion hole" evidence="8">
    <location>
        <position position="132"/>
    </location>
</feature>
<dbReference type="PANTHER" id="PTHR23100">
    <property type="entry name" value="ARGININE BIOSYNTHESIS BIFUNCTIONAL PROTEIN ARGJ"/>
    <property type="match status" value="1"/>
</dbReference>
<keyword evidence="7 8" id="KW-0012">Acyltransferase</keyword>
<keyword evidence="5 8" id="KW-0808">Transferase</keyword>
<feature type="region of interest" description="Disordered" evidence="9">
    <location>
        <begin position="194"/>
        <end position="243"/>
    </location>
</feature>
<keyword evidence="6 8" id="KW-0068">Autocatalytic cleavage</keyword>
<dbReference type="EC" id="2.3.1.1" evidence="8"/>
<evidence type="ECO:0000256" key="5">
    <source>
        <dbReference type="ARBA" id="ARBA00022679"/>
    </source>
</evidence>
<dbReference type="Gene3D" id="3.60.70.12">
    <property type="entry name" value="L-amino peptidase D-ALA esterase/amidase"/>
    <property type="match status" value="2"/>
</dbReference>
<feature type="binding site" evidence="8">
    <location>
        <position position="354"/>
    </location>
    <ligand>
        <name>substrate</name>
    </ligand>
</feature>
<dbReference type="Proteomes" id="UP000256379">
    <property type="component" value="Unassembled WGS sequence"/>
</dbReference>
<dbReference type="EC" id="2.3.1.35" evidence="8"/>
<dbReference type="SUPFAM" id="SSF56266">
    <property type="entry name" value="DmpA/ArgJ-like"/>
    <property type="match status" value="2"/>
</dbReference>
<name>A0A3D8IMS1_9HELI</name>
<comment type="pathway">
    <text evidence="8">Amino-acid biosynthesis; L-arginine biosynthesis; L-ornithine and N-acetyl-L-glutamate from L-glutamate and N(2)-acetyl-L-ornithine (cyclic): step 1/1.</text>
</comment>
<comment type="caution">
    <text evidence="10">The sequence shown here is derived from an EMBL/GenBank/DDBJ whole genome shotgun (WGS) entry which is preliminary data.</text>
</comment>
<dbReference type="HAMAP" id="MF_01106">
    <property type="entry name" value="ArgJ"/>
    <property type="match status" value="1"/>
</dbReference>
<comment type="subcellular location">
    <subcellularLocation>
        <location evidence="8">Cytoplasm</location>
    </subcellularLocation>
</comment>
<evidence type="ECO:0000256" key="7">
    <source>
        <dbReference type="ARBA" id="ARBA00023315"/>
    </source>
</evidence>
<gene>
    <name evidence="8 10" type="primary">argJ</name>
    <name evidence="10" type="ORF">CQA53_03690</name>
</gene>
<dbReference type="GO" id="GO:0006592">
    <property type="term" value="P:ornithine biosynthetic process"/>
    <property type="evidence" value="ECO:0007669"/>
    <property type="project" value="TreeGrafter"/>
</dbReference>
<reference evidence="10 11" key="1">
    <citation type="submission" date="2018-04" db="EMBL/GenBank/DDBJ databases">
        <title>Novel Campyloabacter and Helicobacter Species and Strains.</title>
        <authorList>
            <person name="Mannion A.J."/>
            <person name="Shen Z."/>
            <person name="Fox J.G."/>
        </authorList>
    </citation>
    <scope>NUCLEOTIDE SEQUENCE [LARGE SCALE GENOMIC DNA]</scope>
    <source>
        <strain evidence="10 11">MIT 17-337</strain>
    </source>
</reference>
<feature type="binding site" evidence="8">
    <location>
        <position position="268"/>
    </location>
    <ligand>
        <name>substrate</name>
    </ligand>
</feature>
<dbReference type="GO" id="GO:0004042">
    <property type="term" value="F:L-glutamate N-acetyltransferase activity"/>
    <property type="evidence" value="ECO:0007669"/>
    <property type="project" value="UniProtKB-UniRule"/>
</dbReference>
<feature type="binding site" evidence="8">
    <location>
        <position position="257"/>
    </location>
    <ligand>
        <name>substrate</name>
    </ligand>
</feature>
<dbReference type="GO" id="GO:0004358">
    <property type="term" value="F:L-glutamate N-acetyltransferase activity, acting on acetyl-L-ornithine as donor"/>
    <property type="evidence" value="ECO:0007669"/>
    <property type="project" value="UniProtKB-UniRule"/>
</dbReference>
<dbReference type="UniPathway" id="UPA00068">
    <property type="reaction ID" value="UER00106"/>
</dbReference>
<feature type="site" description="Cleavage; by autolysis" evidence="8">
    <location>
        <begin position="267"/>
        <end position="268"/>
    </location>
</feature>
<evidence type="ECO:0000256" key="3">
    <source>
        <dbReference type="ARBA" id="ARBA00022571"/>
    </source>
</evidence>
<evidence type="ECO:0000256" key="8">
    <source>
        <dbReference type="HAMAP-Rule" id="MF_01106"/>
    </source>
</evidence>
<evidence type="ECO:0000256" key="4">
    <source>
        <dbReference type="ARBA" id="ARBA00022605"/>
    </source>
</evidence>
<dbReference type="NCBIfam" id="TIGR00120">
    <property type="entry name" value="ArgJ"/>
    <property type="match status" value="1"/>
</dbReference>
<sequence>MADLEEKEQSKVKCNQIASKKVKIRKTSKLPRGFKLSGIKANIKYKNRFDLALIYSKVPATGAGVWTKNSMQAACILYNKATIKNKIHAVMINSGYANACTSIQGDKNCILCAKSLGDGLLVPSESILLASTGVIGEQLPMERILKGIPKLIHNRNNAKDSIKQASKAIMTTDTYPKTYGVKFWLESADILENLSNNKNPKPQDTKNENITTKTHKDSLQENTRDDTESSKDSQKEKVVKSKKDSQKINARIWGMAKGSGMIHPNMATMLGFILTDVAITQNLLQEALSEIVQQSFNQISVDGDTSTNDMVIILANGKAGNKEITQKNKDYETFRDSLKLVCVNLAKKIARDGEGATHLLEVVVKNAKTLEQAQRLSKAVIGSNLVKTAIFGKDANWGRIICAMGYSEAEFDSKKLDLYFESKKGKIKIVHDGIGLKFNENKARTILGADKVRIVINLNDGIQNAKAWGCDLSYGYIKINADYRS</sequence>
<dbReference type="CDD" id="cd02152">
    <property type="entry name" value="OAT"/>
    <property type="match status" value="1"/>
</dbReference>
<dbReference type="Pfam" id="PF01960">
    <property type="entry name" value="ArgJ"/>
    <property type="match status" value="2"/>
</dbReference>
<evidence type="ECO:0000256" key="6">
    <source>
        <dbReference type="ARBA" id="ARBA00022813"/>
    </source>
</evidence>
<dbReference type="EMBL" id="NXLQ01000004">
    <property type="protein sequence ID" value="RDU66549.1"/>
    <property type="molecule type" value="Genomic_DNA"/>
</dbReference>
<feature type="compositionally biased region" description="Basic and acidic residues" evidence="9">
    <location>
        <begin position="214"/>
        <end position="243"/>
    </location>
</feature>
<dbReference type="OrthoDB" id="9804242at2"/>
<comment type="catalytic activity">
    <reaction evidence="8">
        <text>N(2)-acetyl-L-ornithine + L-glutamate = N-acetyl-L-glutamate + L-ornithine</text>
        <dbReference type="Rhea" id="RHEA:15349"/>
        <dbReference type="ChEBI" id="CHEBI:29985"/>
        <dbReference type="ChEBI" id="CHEBI:44337"/>
        <dbReference type="ChEBI" id="CHEBI:46911"/>
        <dbReference type="ChEBI" id="CHEBI:57805"/>
        <dbReference type="EC" id="2.3.1.35"/>
    </reaction>
</comment>
<comment type="similarity">
    <text evidence="1 8">Belongs to the ArgJ family.</text>
</comment>